<dbReference type="PROSITE" id="PS51257">
    <property type="entry name" value="PROKAR_LIPOPROTEIN"/>
    <property type="match status" value="1"/>
</dbReference>
<dbReference type="EMBL" id="ACDP02000028">
    <property type="protein sequence ID" value="EEO27264.1"/>
    <property type="molecule type" value="Genomic_DNA"/>
</dbReference>
<dbReference type="SUPFAM" id="SSF81901">
    <property type="entry name" value="HCP-like"/>
    <property type="match status" value="1"/>
</dbReference>
<feature type="signal peptide" evidence="1">
    <location>
        <begin position="1"/>
        <end position="22"/>
    </location>
</feature>
<dbReference type="RefSeq" id="WP_005876181.1">
    <property type="nucleotide sequence ID" value="NZ_CABMNL010000001.1"/>
</dbReference>
<keyword evidence="1" id="KW-0732">Signal</keyword>
<feature type="chain" id="PRO_5002934048" description="Sel1 repeat family protein" evidence="1">
    <location>
        <begin position="23"/>
        <end position="145"/>
    </location>
</feature>
<dbReference type="Gene3D" id="1.25.40.10">
    <property type="entry name" value="Tetratricopeptide repeat domain"/>
    <property type="match status" value="1"/>
</dbReference>
<evidence type="ECO:0008006" key="4">
    <source>
        <dbReference type="Google" id="ProtNLM"/>
    </source>
</evidence>
<dbReference type="AlphaFoldDB" id="C3X228"/>
<dbReference type="Proteomes" id="UP000003973">
    <property type="component" value="Unassembled WGS sequence"/>
</dbReference>
<reference evidence="2" key="1">
    <citation type="submission" date="2011-10" db="EMBL/GenBank/DDBJ databases">
        <title>The Genome Sequence of Oxalobacter formigenes HOxBLS.</title>
        <authorList>
            <consortium name="The Broad Institute Genome Sequencing Platform"/>
            <person name="Earl A."/>
            <person name="Ward D."/>
            <person name="Feldgarden M."/>
            <person name="Gevers D."/>
            <person name="Allison M.J."/>
            <person name="Humphrey S."/>
            <person name="Young S.K."/>
            <person name="Zeng Q."/>
            <person name="Gargeya S."/>
            <person name="Fitzgerald M."/>
            <person name="Haas B."/>
            <person name="Abouelleil A."/>
            <person name="Alvarado L."/>
            <person name="Arachchi H.M."/>
            <person name="Berlin A."/>
            <person name="Brown A."/>
            <person name="Chapman S.B."/>
            <person name="Chen Z."/>
            <person name="Dunbar C."/>
            <person name="Freedman E."/>
            <person name="Gearin G."/>
            <person name="Goldberg J."/>
            <person name="Griggs A."/>
            <person name="Gujja S."/>
            <person name="Heiman D."/>
            <person name="Howarth C."/>
            <person name="Larson L."/>
            <person name="Lui A."/>
            <person name="MacDonald P.J.P."/>
            <person name="Montmayeur A."/>
            <person name="Murphy C."/>
            <person name="Neiman D."/>
            <person name="Pearson M."/>
            <person name="Priest M."/>
            <person name="Roberts A."/>
            <person name="Saif S."/>
            <person name="Shea T."/>
            <person name="Shenoy N."/>
            <person name="Sisk P."/>
            <person name="Stolte C."/>
            <person name="Sykes S."/>
            <person name="Wortman J."/>
            <person name="Nusbaum C."/>
            <person name="Birren B."/>
        </authorList>
    </citation>
    <scope>NUCLEOTIDE SEQUENCE [LARGE SCALE GENOMIC DNA]</scope>
    <source>
        <strain evidence="2">HOxBLS</strain>
    </source>
</reference>
<dbReference type="Pfam" id="PF08238">
    <property type="entry name" value="Sel1"/>
    <property type="match status" value="2"/>
</dbReference>
<dbReference type="InterPro" id="IPR006597">
    <property type="entry name" value="Sel1-like"/>
</dbReference>
<dbReference type="InterPro" id="IPR050767">
    <property type="entry name" value="Sel1_AlgK"/>
</dbReference>
<dbReference type="eggNOG" id="COG0790">
    <property type="taxonomic scope" value="Bacteria"/>
</dbReference>
<organism evidence="2 3">
    <name type="scientific">Oxalobacter paraformigenes</name>
    <dbReference type="NCBI Taxonomy" id="556268"/>
    <lineage>
        <taxon>Bacteria</taxon>
        <taxon>Pseudomonadati</taxon>
        <taxon>Pseudomonadota</taxon>
        <taxon>Betaproteobacteria</taxon>
        <taxon>Burkholderiales</taxon>
        <taxon>Oxalobacteraceae</taxon>
        <taxon>Oxalobacter</taxon>
    </lineage>
</organism>
<gene>
    <name evidence="2" type="ORF">OFAG_00417</name>
</gene>
<evidence type="ECO:0000313" key="3">
    <source>
        <dbReference type="Proteomes" id="UP000003973"/>
    </source>
</evidence>
<dbReference type="PANTHER" id="PTHR11102:SF160">
    <property type="entry name" value="ERAD-ASSOCIATED E3 UBIQUITIN-PROTEIN LIGASE COMPONENT HRD3"/>
    <property type="match status" value="1"/>
</dbReference>
<evidence type="ECO:0000256" key="1">
    <source>
        <dbReference type="SAM" id="SignalP"/>
    </source>
</evidence>
<evidence type="ECO:0000313" key="2">
    <source>
        <dbReference type="EMBL" id="EEO27264.1"/>
    </source>
</evidence>
<comment type="caution">
    <text evidence="2">The sequence shown here is derived from an EMBL/GenBank/DDBJ whole genome shotgun (WGS) entry which is preliminary data.</text>
</comment>
<proteinExistence type="predicted"/>
<dbReference type="InterPro" id="IPR011990">
    <property type="entry name" value="TPR-like_helical_dom_sf"/>
</dbReference>
<name>C3X228_9BURK</name>
<dbReference type="HOGENOM" id="CLU_1738693_0_0_4"/>
<protein>
    <recommendedName>
        <fullName evidence="4">Sel1 repeat family protein</fullName>
    </recommendedName>
</protein>
<keyword evidence="3" id="KW-1185">Reference proteome</keyword>
<sequence length="145" mass="15803">MFSFFKKALPLGLAVVSAGVLAACSTGQETAARLTSEAEKGDVESMVKVAEMYCAGSSIDQDDQICGMWMKRAAEKGHMRAQYMLGRMYELGLGMRADPVQAYKWYSLAAGQGYQMAATGAKNMWTVMTPEQHAEATKLLAESRK</sequence>
<accession>C3X228</accession>
<dbReference type="PANTHER" id="PTHR11102">
    <property type="entry name" value="SEL-1-LIKE PROTEIN"/>
    <property type="match status" value="1"/>
</dbReference>
<dbReference type="SMART" id="SM00671">
    <property type="entry name" value="SEL1"/>
    <property type="match status" value="2"/>
</dbReference>